<keyword evidence="3" id="KW-0808">Transferase</keyword>
<keyword evidence="4" id="KW-0812">Transmembrane</keyword>
<gene>
    <name evidence="11" type="ORF">KIW84_013575</name>
</gene>
<dbReference type="Pfam" id="PF00535">
    <property type="entry name" value="Glycos_transf_2"/>
    <property type="match status" value="1"/>
</dbReference>
<evidence type="ECO:0000256" key="4">
    <source>
        <dbReference type="ARBA" id="ARBA00022692"/>
    </source>
</evidence>
<evidence type="ECO:0000313" key="11">
    <source>
        <dbReference type="EMBL" id="KAI5445388.1"/>
    </source>
</evidence>
<keyword evidence="7" id="KW-0472">Membrane</keyword>
<keyword evidence="2" id="KW-0328">Glycosyltransferase</keyword>
<evidence type="ECO:0000256" key="5">
    <source>
        <dbReference type="ARBA" id="ARBA00022989"/>
    </source>
</evidence>
<evidence type="ECO:0000256" key="1">
    <source>
        <dbReference type="ARBA" id="ARBA00004653"/>
    </source>
</evidence>
<dbReference type="PANTHER" id="PTHR32044">
    <property type="entry name" value="GLUCOMANNAN 4-BETA-MANNOSYLTRANSFERASE 9"/>
    <property type="match status" value="1"/>
</dbReference>
<dbReference type="Gramene" id="Psat01G0357500-T1">
    <property type="protein sequence ID" value="KAI5445388.1"/>
    <property type="gene ID" value="KIW84_013575"/>
</dbReference>
<dbReference type="GO" id="GO:0071555">
    <property type="term" value="P:cell wall organization"/>
    <property type="evidence" value="ECO:0007669"/>
    <property type="project" value="UniProtKB-KW"/>
</dbReference>
<evidence type="ECO:0000256" key="7">
    <source>
        <dbReference type="ARBA" id="ARBA00023136"/>
    </source>
</evidence>
<dbReference type="SUPFAM" id="SSF53448">
    <property type="entry name" value="Nucleotide-diphospho-sugar transferases"/>
    <property type="match status" value="1"/>
</dbReference>
<evidence type="ECO:0000313" key="12">
    <source>
        <dbReference type="Proteomes" id="UP001058974"/>
    </source>
</evidence>
<dbReference type="GO" id="GO:0000139">
    <property type="term" value="C:Golgi membrane"/>
    <property type="evidence" value="ECO:0007669"/>
    <property type="project" value="UniProtKB-SubCell"/>
</dbReference>
<feature type="domain" description="Glycosyltransferase 2-like" evidence="10">
    <location>
        <begin position="83"/>
        <end position="184"/>
    </location>
</feature>
<dbReference type="Gene3D" id="3.90.550.10">
    <property type="entry name" value="Spore Coat Polysaccharide Biosynthesis Protein SpsA, Chain A"/>
    <property type="match status" value="1"/>
</dbReference>
<name>A0A9D5BKJ5_PEA</name>
<dbReference type="GO" id="GO:0016757">
    <property type="term" value="F:glycosyltransferase activity"/>
    <property type="evidence" value="ECO:0007669"/>
    <property type="project" value="UniProtKB-KW"/>
</dbReference>
<dbReference type="AlphaFoldDB" id="A0A9D5BKJ5"/>
<keyword evidence="5" id="KW-1133">Transmembrane helix</keyword>
<evidence type="ECO:0000259" key="10">
    <source>
        <dbReference type="Pfam" id="PF00535"/>
    </source>
</evidence>
<accession>A0A9D5BKJ5</accession>
<dbReference type="InterPro" id="IPR029044">
    <property type="entry name" value="Nucleotide-diphossugar_trans"/>
</dbReference>
<keyword evidence="12" id="KW-1185">Reference proteome</keyword>
<organism evidence="11 12">
    <name type="scientific">Pisum sativum</name>
    <name type="common">Garden pea</name>
    <name type="synonym">Lathyrus oleraceus</name>
    <dbReference type="NCBI Taxonomy" id="3888"/>
    <lineage>
        <taxon>Eukaryota</taxon>
        <taxon>Viridiplantae</taxon>
        <taxon>Streptophyta</taxon>
        <taxon>Embryophyta</taxon>
        <taxon>Tracheophyta</taxon>
        <taxon>Spermatophyta</taxon>
        <taxon>Magnoliopsida</taxon>
        <taxon>eudicotyledons</taxon>
        <taxon>Gunneridae</taxon>
        <taxon>Pentapetalae</taxon>
        <taxon>rosids</taxon>
        <taxon>fabids</taxon>
        <taxon>Fabales</taxon>
        <taxon>Fabaceae</taxon>
        <taxon>Papilionoideae</taxon>
        <taxon>50 kb inversion clade</taxon>
        <taxon>NPAAA clade</taxon>
        <taxon>Hologalegina</taxon>
        <taxon>IRL clade</taxon>
        <taxon>Fabeae</taxon>
        <taxon>Lathyrus</taxon>
    </lineage>
</organism>
<evidence type="ECO:0000256" key="8">
    <source>
        <dbReference type="ARBA" id="ARBA00023316"/>
    </source>
</evidence>
<dbReference type="InterPro" id="IPR001173">
    <property type="entry name" value="Glyco_trans_2-like"/>
</dbReference>
<dbReference type="EMBL" id="JAMSHJ010000001">
    <property type="protein sequence ID" value="KAI5445388.1"/>
    <property type="molecule type" value="Genomic_DNA"/>
</dbReference>
<keyword evidence="6" id="KW-0333">Golgi apparatus</keyword>
<proteinExistence type="predicted"/>
<reference evidence="11 12" key="1">
    <citation type="journal article" date="2022" name="Nat. Genet.">
        <title>Improved pea reference genome and pan-genome highlight genomic features and evolutionary characteristics.</title>
        <authorList>
            <person name="Yang T."/>
            <person name="Liu R."/>
            <person name="Luo Y."/>
            <person name="Hu S."/>
            <person name="Wang D."/>
            <person name="Wang C."/>
            <person name="Pandey M.K."/>
            <person name="Ge S."/>
            <person name="Xu Q."/>
            <person name="Li N."/>
            <person name="Li G."/>
            <person name="Huang Y."/>
            <person name="Saxena R.K."/>
            <person name="Ji Y."/>
            <person name="Li M."/>
            <person name="Yan X."/>
            <person name="He Y."/>
            <person name="Liu Y."/>
            <person name="Wang X."/>
            <person name="Xiang C."/>
            <person name="Varshney R.K."/>
            <person name="Ding H."/>
            <person name="Gao S."/>
            <person name="Zong X."/>
        </authorList>
    </citation>
    <scope>NUCLEOTIDE SEQUENCE [LARGE SCALE GENOMIC DNA]</scope>
    <source>
        <strain evidence="11 12">cv. Zhongwan 6</strain>
    </source>
</reference>
<evidence type="ECO:0000256" key="6">
    <source>
        <dbReference type="ARBA" id="ARBA00023034"/>
    </source>
</evidence>
<comment type="subcellular location">
    <subcellularLocation>
        <location evidence="1">Golgi apparatus membrane</location>
        <topology evidence="1">Multi-pass membrane protein</topology>
    </subcellularLocation>
</comment>
<sequence>MSAGDAADQLPASGELSRKRPVPHDNEQLANSHEAIAKRIRSGPSWNDMYVDGIMLYNHGLESFTCGCNWFSFLPSFWLHWQLEVAIIDDGFAAGLRAEVSKWNQKGINIIYRHRLIRTGYKAGSLNSAMSYGYVKDYEYVAIFDADFQPNPDFLKKTVPHFKDNPELGLVQARWSYVIKDENLLTQSSLMNGLSQRKLDGRLLVEQMNLMLLQKMLRPTTIEWFRST</sequence>
<dbReference type="PANTHER" id="PTHR32044:SF101">
    <property type="entry name" value="GLYCOSYLTRANSFERASE 2-LIKE DOMAIN-CONTAINING PROTEIN"/>
    <property type="match status" value="1"/>
</dbReference>
<dbReference type="Proteomes" id="UP001058974">
    <property type="component" value="Chromosome 1"/>
</dbReference>
<evidence type="ECO:0000256" key="2">
    <source>
        <dbReference type="ARBA" id="ARBA00022676"/>
    </source>
</evidence>
<protein>
    <recommendedName>
        <fullName evidence="10">Glycosyltransferase 2-like domain-containing protein</fullName>
    </recommendedName>
</protein>
<keyword evidence="8" id="KW-0961">Cell wall biogenesis/degradation</keyword>
<feature type="compositionally biased region" description="Basic and acidic residues" evidence="9">
    <location>
        <begin position="16"/>
        <end position="27"/>
    </location>
</feature>
<evidence type="ECO:0000256" key="9">
    <source>
        <dbReference type="SAM" id="MobiDB-lite"/>
    </source>
</evidence>
<evidence type="ECO:0000256" key="3">
    <source>
        <dbReference type="ARBA" id="ARBA00022679"/>
    </source>
</evidence>
<feature type="region of interest" description="Disordered" evidence="9">
    <location>
        <begin position="1"/>
        <end position="28"/>
    </location>
</feature>
<comment type="caution">
    <text evidence="11">The sequence shown here is derived from an EMBL/GenBank/DDBJ whole genome shotgun (WGS) entry which is preliminary data.</text>
</comment>